<dbReference type="Proteomes" id="UP000807342">
    <property type="component" value="Unassembled WGS sequence"/>
</dbReference>
<gene>
    <name evidence="2" type="ORF">P691DRAFT_806159</name>
</gene>
<organism evidence="2 3">
    <name type="scientific">Macrolepiota fuliginosa MF-IS2</name>
    <dbReference type="NCBI Taxonomy" id="1400762"/>
    <lineage>
        <taxon>Eukaryota</taxon>
        <taxon>Fungi</taxon>
        <taxon>Dikarya</taxon>
        <taxon>Basidiomycota</taxon>
        <taxon>Agaricomycotina</taxon>
        <taxon>Agaricomycetes</taxon>
        <taxon>Agaricomycetidae</taxon>
        <taxon>Agaricales</taxon>
        <taxon>Agaricineae</taxon>
        <taxon>Agaricaceae</taxon>
        <taxon>Macrolepiota</taxon>
    </lineage>
</organism>
<proteinExistence type="predicted"/>
<feature type="region of interest" description="Disordered" evidence="1">
    <location>
        <begin position="1"/>
        <end position="81"/>
    </location>
</feature>
<comment type="caution">
    <text evidence="2">The sequence shown here is derived from an EMBL/GenBank/DDBJ whole genome shotgun (WGS) entry which is preliminary data.</text>
</comment>
<sequence>MNFRKSVRNGYKKLRHRFRSRHQPHEQEESSARCEDPGPSPANLHTEPPATKLMASSERPGQLSGATSTPSLVETRRGGGVVHGRLEVPTLVGPQADSWSSSSQGTITMLYHFRWR</sequence>
<feature type="compositionally biased region" description="Basic and acidic residues" evidence="1">
    <location>
        <begin position="23"/>
        <end position="36"/>
    </location>
</feature>
<name>A0A9P6BUC9_9AGAR</name>
<evidence type="ECO:0000256" key="1">
    <source>
        <dbReference type="SAM" id="MobiDB-lite"/>
    </source>
</evidence>
<protein>
    <submittedName>
        <fullName evidence="2">Uncharacterized protein</fullName>
    </submittedName>
</protein>
<reference evidence="2" key="1">
    <citation type="submission" date="2020-11" db="EMBL/GenBank/DDBJ databases">
        <authorList>
            <consortium name="DOE Joint Genome Institute"/>
            <person name="Ahrendt S."/>
            <person name="Riley R."/>
            <person name="Andreopoulos W."/>
            <person name="Labutti K."/>
            <person name="Pangilinan J."/>
            <person name="Ruiz-Duenas F.J."/>
            <person name="Barrasa J.M."/>
            <person name="Sanchez-Garcia M."/>
            <person name="Camarero S."/>
            <person name="Miyauchi S."/>
            <person name="Serrano A."/>
            <person name="Linde D."/>
            <person name="Babiker R."/>
            <person name="Drula E."/>
            <person name="Ayuso-Fernandez I."/>
            <person name="Pacheco R."/>
            <person name="Padilla G."/>
            <person name="Ferreira P."/>
            <person name="Barriuso J."/>
            <person name="Kellner H."/>
            <person name="Castanera R."/>
            <person name="Alfaro M."/>
            <person name="Ramirez L."/>
            <person name="Pisabarro A.G."/>
            <person name="Kuo A."/>
            <person name="Tritt A."/>
            <person name="Lipzen A."/>
            <person name="He G."/>
            <person name="Yan M."/>
            <person name="Ng V."/>
            <person name="Cullen D."/>
            <person name="Martin F."/>
            <person name="Rosso M.-N."/>
            <person name="Henrissat B."/>
            <person name="Hibbett D."/>
            <person name="Martinez A.T."/>
            <person name="Grigoriev I.V."/>
        </authorList>
    </citation>
    <scope>NUCLEOTIDE SEQUENCE</scope>
    <source>
        <strain evidence="2">MF-IS2</strain>
    </source>
</reference>
<feature type="compositionally biased region" description="Basic residues" evidence="1">
    <location>
        <begin position="1"/>
        <end position="22"/>
    </location>
</feature>
<keyword evidence="3" id="KW-1185">Reference proteome</keyword>
<accession>A0A9P6BUC9</accession>
<evidence type="ECO:0000313" key="2">
    <source>
        <dbReference type="EMBL" id="KAF9439641.1"/>
    </source>
</evidence>
<evidence type="ECO:0000313" key="3">
    <source>
        <dbReference type="Proteomes" id="UP000807342"/>
    </source>
</evidence>
<dbReference type="AlphaFoldDB" id="A0A9P6BUC9"/>
<dbReference type="EMBL" id="MU153781">
    <property type="protein sequence ID" value="KAF9439641.1"/>
    <property type="molecule type" value="Genomic_DNA"/>
</dbReference>